<organism evidence="9 10">
    <name type="scientific">Clavelina lepadiformis</name>
    <name type="common">Light-bulb sea squirt</name>
    <name type="synonym">Ascidia lepadiformis</name>
    <dbReference type="NCBI Taxonomy" id="159417"/>
    <lineage>
        <taxon>Eukaryota</taxon>
        <taxon>Metazoa</taxon>
        <taxon>Chordata</taxon>
        <taxon>Tunicata</taxon>
        <taxon>Ascidiacea</taxon>
        <taxon>Aplousobranchia</taxon>
        <taxon>Clavelinidae</taxon>
        <taxon>Clavelina</taxon>
    </lineage>
</organism>
<dbReference type="EMBL" id="CAWYQH010000130">
    <property type="protein sequence ID" value="CAK8693203.1"/>
    <property type="molecule type" value="Genomic_DNA"/>
</dbReference>
<dbReference type="PROSITE" id="PS51419">
    <property type="entry name" value="RAB"/>
    <property type="match status" value="1"/>
</dbReference>
<dbReference type="Proteomes" id="UP001642483">
    <property type="component" value="Unassembled WGS sequence"/>
</dbReference>
<evidence type="ECO:0000256" key="3">
    <source>
        <dbReference type="ARBA" id="ARBA00022481"/>
    </source>
</evidence>
<dbReference type="InterPro" id="IPR052236">
    <property type="entry name" value="Small_GTPase_RasD"/>
</dbReference>
<evidence type="ECO:0000256" key="7">
    <source>
        <dbReference type="ARBA" id="ARBA00023288"/>
    </source>
</evidence>
<evidence type="ECO:0000256" key="8">
    <source>
        <dbReference type="SAM" id="MobiDB-lite"/>
    </source>
</evidence>
<evidence type="ECO:0000256" key="6">
    <source>
        <dbReference type="ARBA" id="ARBA00023136"/>
    </source>
</evidence>
<dbReference type="InterPro" id="IPR027417">
    <property type="entry name" value="P-loop_NTPase"/>
</dbReference>
<evidence type="ECO:0000256" key="5">
    <source>
        <dbReference type="ARBA" id="ARBA00023134"/>
    </source>
</evidence>
<keyword evidence="6" id="KW-0472">Membrane</keyword>
<evidence type="ECO:0000313" key="9">
    <source>
        <dbReference type="EMBL" id="CAK8693203.1"/>
    </source>
</evidence>
<sequence>MDNRQNAMETLPVPVSTERKLRLVVLGTSRSGKTQLMSSFLGKPFSDVYIPTIEDFHRKIYTIRGNTYLLDILETSGMNINPLTQKITLMTGDVFLIVYSVTNKSSFEHAKETIEMIHEAKRSFAADSRHNSAHSWHWHGRKKHHTLATPIILAGNKIDLNGERVVSASDVEEYLQRNRSSECRCAHVEVSATDPSSVQDLFKQLFLLSHLPLEMSPNMHRKVTQEKFVENARSHKQSKFPRHHSDNDKIKSFILHRNSDKNSSSSGSSSSIASSSASDDSDCDVANNCHDGLDAIATLCPNQRRPSAATEVSFLLKKSKKIHQGGELPAHWAPSKICTHSTCSADTHRVERGGSPLKKLKQKLSRVTSSHI</sequence>
<keyword evidence="10" id="KW-1185">Reference proteome</keyword>
<dbReference type="Pfam" id="PF00071">
    <property type="entry name" value="Ras"/>
    <property type="match status" value="2"/>
</dbReference>
<name>A0ABP0GNA3_CLALP</name>
<accession>A0ABP0GNA3</accession>
<feature type="region of interest" description="Disordered" evidence="8">
    <location>
        <begin position="258"/>
        <end position="279"/>
    </location>
</feature>
<dbReference type="SMART" id="SM00173">
    <property type="entry name" value="RAS"/>
    <property type="match status" value="1"/>
</dbReference>
<dbReference type="Gene3D" id="3.40.50.300">
    <property type="entry name" value="P-loop containing nucleotide triphosphate hydrolases"/>
    <property type="match status" value="1"/>
</dbReference>
<reference evidence="9 10" key="1">
    <citation type="submission" date="2024-02" db="EMBL/GenBank/DDBJ databases">
        <authorList>
            <person name="Daric V."/>
            <person name="Darras S."/>
        </authorList>
    </citation>
    <scope>NUCLEOTIDE SEQUENCE [LARGE SCALE GENOMIC DNA]</scope>
</reference>
<evidence type="ECO:0008006" key="11">
    <source>
        <dbReference type="Google" id="ProtNLM"/>
    </source>
</evidence>
<keyword evidence="2" id="KW-1003">Cell membrane</keyword>
<keyword evidence="7" id="KW-0449">Lipoprotein</keyword>
<proteinExistence type="predicted"/>
<evidence type="ECO:0000256" key="4">
    <source>
        <dbReference type="ARBA" id="ARBA00022741"/>
    </source>
</evidence>
<dbReference type="PANTHER" id="PTHR46149:SF3">
    <property type="entry name" value="MIP08469P"/>
    <property type="match status" value="1"/>
</dbReference>
<keyword evidence="4" id="KW-0547">Nucleotide-binding</keyword>
<comment type="caution">
    <text evidence="9">The sequence shown here is derived from an EMBL/GenBank/DDBJ whole genome shotgun (WGS) entry which is preliminary data.</text>
</comment>
<dbReference type="SMART" id="SM00175">
    <property type="entry name" value="RAB"/>
    <property type="match status" value="1"/>
</dbReference>
<keyword evidence="3" id="KW-0488">Methylation</keyword>
<dbReference type="PANTHER" id="PTHR46149">
    <property type="entry name" value="MIP08469P"/>
    <property type="match status" value="1"/>
</dbReference>
<dbReference type="PRINTS" id="PR00449">
    <property type="entry name" value="RASTRNSFRMNG"/>
</dbReference>
<feature type="compositionally biased region" description="Low complexity" evidence="8">
    <location>
        <begin position="261"/>
        <end position="278"/>
    </location>
</feature>
<dbReference type="SMART" id="SM00174">
    <property type="entry name" value="RHO"/>
    <property type="match status" value="1"/>
</dbReference>
<evidence type="ECO:0000256" key="2">
    <source>
        <dbReference type="ARBA" id="ARBA00022475"/>
    </source>
</evidence>
<dbReference type="SUPFAM" id="SSF52540">
    <property type="entry name" value="P-loop containing nucleoside triphosphate hydrolases"/>
    <property type="match status" value="1"/>
</dbReference>
<dbReference type="InterPro" id="IPR001806">
    <property type="entry name" value="Small_GTPase"/>
</dbReference>
<dbReference type="PROSITE" id="PS51421">
    <property type="entry name" value="RAS"/>
    <property type="match status" value="1"/>
</dbReference>
<protein>
    <recommendedName>
        <fullName evidence="11">GTP-binding protein Rhes</fullName>
    </recommendedName>
</protein>
<gene>
    <name evidence="9" type="ORF">CVLEPA_LOCUS26514</name>
</gene>
<evidence type="ECO:0000256" key="1">
    <source>
        <dbReference type="ARBA" id="ARBA00004193"/>
    </source>
</evidence>
<comment type="subcellular location">
    <subcellularLocation>
        <location evidence="1">Cell membrane</location>
        <topology evidence="1">Lipid-anchor</topology>
    </subcellularLocation>
</comment>
<keyword evidence="5" id="KW-0342">GTP-binding</keyword>
<evidence type="ECO:0000313" key="10">
    <source>
        <dbReference type="Proteomes" id="UP001642483"/>
    </source>
</evidence>